<dbReference type="EMBL" id="JACTVA010000014">
    <property type="protein sequence ID" value="MBC9207167.1"/>
    <property type="molecule type" value="Genomic_DNA"/>
</dbReference>
<gene>
    <name evidence="1" type="primary">kdpF</name>
    <name evidence="1" type="ORF">IBL26_10005</name>
</gene>
<sequence>MFDLILGAAVSLGLLAYLLWALLRPEDL</sequence>
<reference evidence="1 2" key="1">
    <citation type="journal article" date="2013" name="Int. J. Syst. Evol. Microbiol.">
        <title>Roseomonas aerophila sp. nov., isolated from air.</title>
        <authorList>
            <person name="Kim S.J."/>
            <person name="Weon H.Y."/>
            <person name="Ahn J.H."/>
            <person name="Hong S.B."/>
            <person name="Seok S.J."/>
            <person name="Whang K.S."/>
            <person name="Kwon S.W."/>
        </authorList>
    </citation>
    <scope>NUCLEOTIDE SEQUENCE [LARGE SCALE GENOMIC DNA]</scope>
    <source>
        <strain evidence="1 2">NBRC 108923</strain>
    </source>
</reference>
<dbReference type="Proteomes" id="UP000626026">
    <property type="component" value="Unassembled WGS sequence"/>
</dbReference>
<organism evidence="1 2">
    <name type="scientific">Teichococcus aerophilus</name>
    <dbReference type="NCBI Taxonomy" id="1224513"/>
    <lineage>
        <taxon>Bacteria</taxon>
        <taxon>Pseudomonadati</taxon>
        <taxon>Pseudomonadota</taxon>
        <taxon>Alphaproteobacteria</taxon>
        <taxon>Acetobacterales</taxon>
        <taxon>Roseomonadaceae</taxon>
        <taxon>Roseomonas</taxon>
    </lineage>
</organism>
<evidence type="ECO:0000313" key="2">
    <source>
        <dbReference type="Proteomes" id="UP000626026"/>
    </source>
</evidence>
<proteinExistence type="predicted"/>
<evidence type="ECO:0000313" key="1">
    <source>
        <dbReference type="EMBL" id="MBC9207167.1"/>
    </source>
</evidence>
<protein>
    <submittedName>
        <fullName evidence="1">K(+)-transporting ATPase subunit F</fullName>
    </submittedName>
</protein>
<dbReference type="RefSeq" id="WP_187784390.1">
    <property type="nucleotide sequence ID" value="NZ_JACTVA010000014.1"/>
</dbReference>
<dbReference type="NCBIfam" id="TIGR02115">
    <property type="entry name" value="potass_kdpF"/>
    <property type="match status" value="1"/>
</dbReference>
<accession>A0ABR7RKS8</accession>
<dbReference type="Pfam" id="PF09604">
    <property type="entry name" value="Potass_KdpF"/>
    <property type="match status" value="1"/>
</dbReference>
<comment type="caution">
    <text evidence="1">The sequence shown here is derived from an EMBL/GenBank/DDBJ whole genome shotgun (WGS) entry which is preliminary data.</text>
</comment>
<name>A0ABR7RKS8_9PROT</name>
<keyword evidence="2" id="KW-1185">Reference proteome</keyword>
<dbReference type="InterPro" id="IPR011726">
    <property type="entry name" value="KdpF"/>
</dbReference>